<evidence type="ECO:0000313" key="1">
    <source>
        <dbReference type="EMBL" id="GHI33161.1"/>
    </source>
</evidence>
<reference evidence="1" key="1">
    <citation type="submission" date="2024-05" db="EMBL/GenBank/DDBJ databases">
        <title>Whole genome shotgun sequence of Streptomyces daghestanicus NBRC 12762.</title>
        <authorList>
            <person name="Komaki H."/>
            <person name="Tamura T."/>
        </authorList>
    </citation>
    <scope>NUCLEOTIDE SEQUENCE</scope>
    <source>
        <strain evidence="1">NBRC 12762</strain>
    </source>
</reference>
<evidence type="ECO:0000313" key="2">
    <source>
        <dbReference type="Proteomes" id="UP001052655"/>
    </source>
</evidence>
<accession>A0ABQ3Q7D5</accession>
<organism evidence="1 2">
    <name type="scientific">Streptomyces daghestanicus</name>
    <dbReference type="NCBI Taxonomy" id="66885"/>
    <lineage>
        <taxon>Bacteria</taxon>
        <taxon>Bacillati</taxon>
        <taxon>Actinomycetota</taxon>
        <taxon>Actinomycetes</taxon>
        <taxon>Kitasatosporales</taxon>
        <taxon>Streptomycetaceae</taxon>
        <taxon>Streptomyces</taxon>
    </lineage>
</organism>
<name>A0ABQ3Q7D5_9ACTN</name>
<sequence>MDRGRPIPWDQRTHGLHGRYNGGEINLGRGCMTEHEGALERAKGYEGFAARYAKKAMEGDAGAAQLAQTFASLALSARMERMDWRMRVLGDQLADVKKAMDGLRRKLPER</sequence>
<comment type="caution">
    <text evidence="1">The sequence shown here is derived from an EMBL/GenBank/DDBJ whole genome shotgun (WGS) entry which is preliminary data.</text>
</comment>
<protein>
    <submittedName>
        <fullName evidence="1">Uncharacterized protein</fullName>
    </submittedName>
</protein>
<dbReference type="EMBL" id="BNDX01000013">
    <property type="protein sequence ID" value="GHI33161.1"/>
    <property type="molecule type" value="Genomic_DNA"/>
</dbReference>
<dbReference type="Proteomes" id="UP001052655">
    <property type="component" value="Unassembled WGS sequence"/>
</dbReference>
<keyword evidence="2" id="KW-1185">Reference proteome</keyword>
<gene>
    <name evidence="1" type="ORF">Sdagh_48910</name>
</gene>
<proteinExistence type="predicted"/>